<dbReference type="InterPro" id="IPR001789">
    <property type="entry name" value="Sig_transdc_resp-reg_receiver"/>
</dbReference>
<name>I4CD27_DESTA</name>
<dbReference type="InterPro" id="IPR005467">
    <property type="entry name" value="His_kinase_dom"/>
</dbReference>
<evidence type="ECO:0000259" key="6">
    <source>
        <dbReference type="PROSITE" id="PS50110"/>
    </source>
</evidence>
<keyword evidence="8" id="KW-1185">Reference proteome</keyword>
<proteinExistence type="predicted"/>
<dbReference type="Pfam" id="PF00072">
    <property type="entry name" value="Response_reg"/>
    <property type="match status" value="1"/>
</dbReference>
<dbReference type="PROSITE" id="PS50109">
    <property type="entry name" value="HIS_KIN"/>
    <property type="match status" value="1"/>
</dbReference>
<dbReference type="KEGG" id="dti:Desti_4854"/>
<evidence type="ECO:0000259" key="5">
    <source>
        <dbReference type="PROSITE" id="PS50109"/>
    </source>
</evidence>
<dbReference type="EMBL" id="CP003360">
    <property type="protein sequence ID" value="AFM27468.1"/>
    <property type="molecule type" value="Genomic_DNA"/>
</dbReference>
<dbReference type="SMART" id="SM00387">
    <property type="entry name" value="HATPase_c"/>
    <property type="match status" value="1"/>
</dbReference>
<dbReference type="AlphaFoldDB" id="I4CD27"/>
<dbReference type="PRINTS" id="PR00344">
    <property type="entry name" value="BCTRLSENSOR"/>
</dbReference>
<gene>
    <name evidence="7" type="ordered locus">Desti_4854</name>
</gene>
<dbReference type="Gene3D" id="1.10.287.130">
    <property type="match status" value="1"/>
</dbReference>
<evidence type="ECO:0000256" key="4">
    <source>
        <dbReference type="PROSITE-ProRule" id="PRU00169"/>
    </source>
</evidence>
<keyword evidence="7" id="KW-0418">Kinase</keyword>
<evidence type="ECO:0000256" key="3">
    <source>
        <dbReference type="ARBA" id="ARBA00022553"/>
    </source>
</evidence>
<dbReference type="RefSeq" id="WP_014812575.1">
    <property type="nucleotide sequence ID" value="NC_018025.1"/>
</dbReference>
<protein>
    <recommendedName>
        <fullName evidence="2">histidine kinase</fullName>
        <ecNumber evidence="2">2.7.13.3</ecNumber>
    </recommendedName>
</protein>
<dbReference type="PROSITE" id="PS50110">
    <property type="entry name" value="RESPONSE_REGULATORY"/>
    <property type="match status" value="1"/>
</dbReference>
<dbReference type="eggNOG" id="COG4191">
    <property type="taxonomic scope" value="Bacteria"/>
</dbReference>
<dbReference type="SUPFAM" id="SSF47384">
    <property type="entry name" value="Homodimeric domain of signal transducing histidine kinase"/>
    <property type="match status" value="1"/>
</dbReference>
<dbReference type="SMART" id="SM00388">
    <property type="entry name" value="HisKA"/>
    <property type="match status" value="1"/>
</dbReference>
<dbReference type="SUPFAM" id="SSF55874">
    <property type="entry name" value="ATPase domain of HSP90 chaperone/DNA topoisomerase II/histidine kinase"/>
    <property type="match status" value="1"/>
</dbReference>
<dbReference type="InterPro" id="IPR004358">
    <property type="entry name" value="Sig_transdc_His_kin-like_C"/>
</dbReference>
<keyword evidence="7" id="KW-0808">Transferase</keyword>
<sequence>MDKETFEGTSGEVFELIQDDSPTDTIDLKMIFPCPACEEMDSAWKHEKSAFIKLLSALSVPTLLISRSHAIKFANPAFAKLTNGRLHTKNLTFSSLFSNPLDARQAQLLLEKVFNERKQEIREKVLQIHRTRIWARIHLLTVRNDDEELVLVQIENLTAQKELLTVQKYKKLVNVFPLGIVELATPSPLSCGLSTDVLLKSILNSRVVDGNNEFAHMYQRRDFKELKGVRLDMIFPSRGKSKSLYQKWIAAGFPVRSFETRETMLMGGIHYFENTLIGNINNGLLYGFWWLKKDISEKKRNEEEIIKAQKIDSLGILAGGIAHDFNNLLTGILGNITLAQKLIDPDHTSHKRLDYAAKASVRAQDLTRQLLTFSRGGAPIKKPTCVPELLQESVGFALRGSNVDCEFYLPLDVWSVEVDEGQINQVVNNIVINAVQAMPDGGTMQVRAMNTVVSDGQGLPLKSGKYVKISIVDEGTGIPEEHIDKIFDPYFTTKKRGSGLGLATCYSVIKKHDGYINVKSEVGAGTTFDLYLPVSGRVSETNSEDEKSVKNTKGKILIMDDEELIRDLAIQILMVAGYEVVPAKDGTEAIAIFENALRSGQPFAAVIMDLTIPGGMGGKETIRRLLRIDPQVKAIVSSGYSNDPVMAEFAFYGFKGVLEKPYNAEELSKALNAVLTPGGE</sequence>
<dbReference type="InterPro" id="IPR011006">
    <property type="entry name" value="CheY-like_superfamily"/>
</dbReference>
<dbReference type="SUPFAM" id="SSF52172">
    <property type="entry name" value="CheY-like"/>
    <property type="match status" value="1"/>
</dbReference>
<dbReference type="PANTHER" id="PTHR43065:SF42">
    <property type="entry name" value="TWO-COMPONENT SENSOR PPRA"/>
    <property type="match status" value="1"/>
</dbReference>
<dbReference type="Proteomes" id="UP000006055">
    <property type="component" value="Chromosome"/>
</dbReference>
<dbReference type="OrthoDB" id="459598at2"/>
<evidence type="ECO:0000313" key="7">
    <source>
        <dbReference type="EMBL" id="AFM27468.1"/>
    </source>
</evidence>
<feature type="domain" description="Histidine kinase" evidence="5">
    <location>
        <begin position="320"/>
        <end position="536"/>
    </location>
</feature>
<dbReference type="InterPro" id="IPR036890">
    <property type="entry name" value="HATPase_C_sf"/>
</dbReference>
<reference evidence="8" key="1">
    <citation type="submission" date="2012-06" db="EMBL/GenBank/DDBJ databases">
        <title>Complete sequence of chromosome of Desulfomonile tiedjei DSM 6799.</title>
        <authorList>
            <person name="Lucas S."/>
            <person name="Copeland A."/>
            <person name="Lapidus A."/>
            <person name="Glavina del Rio T."/>
            <person name="Dalin E."/>
            <person name="Tice H."/>
            <person name="Bruce D."/>
            <person name="Goodwin L."/>
            <person name="Pitluck S."/>
            <person name="Peters L."/>
            <person name="Ovchinnikova G."/>
            <person name="Zeytun A."/>
            <person name="Lu M."/>
            <person name="Kyrpides N."/>
            <person name="Mavromatis K."/>
            <person name="Ivanova N."/>
            <person name="Brettin T."/>
            <person name="Detter J.C."/>
            <person name="Han C."/>
            <person name="Larimer F."/>
            <person name="Land M."/>
            <person name="Hauser L."/>
            <person name="Markowitz V."/>
            <person name="Cheng J.-F."/>
            <person name="Hugenholtz P."/>
            <person name="Woyke T."/>
            <person name="Wu D."/>
            <person name="Spring S."/>
            <person name="Schroeder M."/>
            <person name="Brambilla E."/>
            <person name="Klenk H.-P."/>
            <person name="Eisen J.A."/>
        </authorList>
    </citation>
    <scope>NUCLEOTIDE SEQUENCE [LARGE SCALE GENOMIC DNA]</scope>
    <source>
        <strain evidence="8">ATCC 49306 / DSM 6799 / DCB-1</strain>
    </source>
</reference>
<accession>I4CD27</accession>
<dbReference type="Gene3D" id="3.30.450.20">
    <property type="entry name" value="PAS domain"/>
    <property type="match status" value="1"/>
</dbReference>
<dbReference type="EC" id="2.7.13.3" evidence="2"/>
<dbReference type="PANTHER" id="PTHR43065">
    <property type="entry name" value="SENSOR HISTIDINE KINASE"/>
    <property type="match status" value="1"/>
</dbReference>
<dbReference type="InterPro" id="IPR000014">
    <property type="entry name" value="PAS"/>
</dbReference>
<dbReference type="InterPro" id="IPR036097">
    <property type="entry name" value="HisK_dim/P_sf"/>
</dbReference>
<dbReference type="InterPro" id="IPR003661">
    <property type="entry name" value="HisK_dim/P_dom"/>
</dbReference>
<dbReference type="eggNOG" id="COG0784">
    <property type="taxonomic scope" value="Bacteria"/>
</dbReference>
<comment type="catalytic activity">
    <reaction evidence="1">
        <text>ATP + protein L-histidine = ADP + protein N-phospho-L-histidine.</text>
        <dbReference type="EC" id="2.7.13.3"/>
    </reaction>
</comment>
<feature type="domain" description="Response regulatory" evidence="6">
    <location>
        <begin position="555"/>
        <end position="675"/>
    </location>
</feature>
<feature type="modified residue" description="4-aspartylphosphate" evidence="4">
    <location>
        <position position="609"/>
    </location>
</feature>
<dbReference type="InterPro" id="IPR003594">
    <property type="entry name" value="HATPase_dom"/>
</dbReference>
<dbReference type="Gene3D" id="3.30.565.10">
    <property type="entry name" value="Histidine kinase-like ATPase, C-terminal domain"/>
    <property type="match status" value="1"/>
</dbReference>
<evidence type="ECO:0000313" key="8">
    <source>
        <dbReference type="Proteomes" id="UP000006055"/>
    </source>
</evidence>
<organism evidence="7 8">
    <name type="scientific">Desulfomonile tiedjei (strain ATCC 49306 / DSM 6799 / DCB-1)</name>
    <dbReference type="NCBI Taxonomy" id="706587"/>
    <lineage>
        <taxon>Bacteria</taxon>
        <taxon>Pseudomonadati</taxon>
        <taxon>Thermodesulfobacteriota</taxon>
        <taxon>Desulfomonilia</taxon>
        <taxon>Desulfomonilales</taxon>
        <taxon>Desulfomonilaceae</taxon>
        <taxon>Desulfomonile</taxon>
    </lineage>
</organism>
<dbReference type="CDD" id="cd00082">
    <property type="entry name" value="HisKA"/>
    <property type="match status" value="1"/>
</dbReference>
<dbReference type="Pfam" id="PF02518">
    <property type="entry name" value="HATPase_c"/>
    <property type="match status" value="1"/>
</dbReference>
<keyword evidence="3 4" id="KW-0597">Phosphoprotein</keyword>
<dbReference type="GO" id="GO:0000155">
    <property type="term" value="F:phosphorelay sensor kinase activity"/>
    <property type="evidence" value="ECO:0007669"/>
    <property type="project" value="InterPro"/>
</dbReference>
<dbReference type="SMART" id="SM00448">
    <property type="entry name" value="REC"/>
    <property type="match status" value="1"/>
</dbReference>
<dbReference type="Pfam" id="PF00512">
    <property type="entry name" value="HisKA"/>
    <property type="match status" value="1"/>
</dbReference>
<evidence type="ECO:0000256" key="1">
    <source>
        <dbReference type="ARBA" id="ARBA00000085"/>
    </source>
</evidence>
<dbReference type="HOGENOM" id="CLU_000445_114_51_7"/>
<dbReference type="PATRIC" id="fig|706587.4.peg.5497"/>
<dbReference type="Gene3D" id="3.40.50.2300">
    <property type="match status" value="1"/>
</dbReference>
<dbReference type="STRING" id="706587.Desti_4854"/>
<evidence type="ECO:0000256" key="2">
    <source>
        <dbReference type="ARBA" id="ARBA00012438"/>
    </source>
</evidence>
<dbReference type="Pfam" id="PF13426">
    <property type="entry name" value="PAS_9"/>
    <property type="match status" value="1"/>
</dbReference>